<name>R9NYA0_PSEHS</name>
<dbReference type="AlphaFoldDB" id="R9NYA0"/>
<proteinExistence type="predicted"/>
<gene>
    <name evidence="2" type="ORF">PHSY_001147</name>
</gene>
<dbReference type="RefSeq" id="XP_012187169.1">
    <property type="nucleotide sequence ID" value="XM_012331779.1"/>
</dbReference>
<feature type="region of interest" description="Disordered" evidence="1">
    <location>
        <begin position="1"/>
        <end position="28"/>
    </location>
</feature>
<dbReference type="Proteomes" id="UP000014071">
    <property type="component" value="Unassembled WGS sequence"/>
</dbReference>
<evidence type="ECO:0000313" key="3">
    <source>
        <dbReference type="Proteomes" id="UP000014071"/>
    </source>
</evidence>
<dbReference type="GeneID" id="24106448"/>
<organism evidence="2 3">
    <name type="scientific">Pseudozyma hubeiensis (strain SY62)</name>
    <name type="common">Yeast</name>
    <dbReference type="NCBI Taxonomy" id="1305764"/>
    <lineage>
        <taxon>Eukaryota</taxon>
        <taxon>Fungi</taxon>
        <taxon>Dikarya</taxon>
        <taxon>Basidiomycota</taxon>
        <taxon>Ustilaginomycotina</taxon>
        <taxon>Ustilaginomycetes</taxon>
        <taxon>Ustilaginales</taxon>
        <taxon>Ustilaginaceae</taxon>
        <taxon>Pseudozyma</taxon>
    </lineage>
</organism>
<keyword evidence="3" id="KW-1185">Reference proteome</keyword>
<accession>R9NYA0</accession>
<sequence length="368" mass="40936">MDPTPVSTIGGNGSDGPHRPTLSHTSIDSPSTKLVEVQSVHEVSETSYGFFKSCAERLRFFISTEHILDAENRGGTKTIAVNLAIPEEWVPISIYEIKENFEGFRAFSCSPSKHAERVHAFLNDCESQRRSALEADECLGEGKCFDPYATPDHLGGVPCFPSAEDCLHPSHRSVARLEDPSKPSMAQFRLMLYQQRHQLDVDMASFADKPDMAPFFILSASHLDWTHLDVGTPENVSVPRYFPIVPFKDLQLTPRQSFVNIVGCVEHIGVLSRPKGTAEPYWAMVLNDGSRSLVVKIFPRRGSQHAIGSQLPTLCTGDFVLALNVSPYHPDMLAYDESSIFIAKRRRDGYDLLETIRTAERPAGESQT</sequence>
<evidence type="ECO:0000256" key="1">
    <source>
        <dbReference type="SAM" id="MobiDB-lite"/>
    </source>
</evidence>
<reference evidence="3" key="1">
    <citation type="journal article" date="2013" name="Genome Announc.">
        <title>Draft genome sequence of the basidiomycetous yeast-like fungus Pseudozyma hubeiensis SY62, which produces an abundant amount of the biosurfactant mannosylerythritol lipids.</title>
        <authorList>
            <person name="Konishi M."/>
            <person name="Hatada Y."/>
            <person name="Horiuchi J."/>
        </authorList>
    </citation>
    <scope>NUCLEOTIDE SEQUENCE [LARGE SCALE GENOMIC DNA]</scope>
    <source>
        <strain evidence="3">SY62</strain>
    </source>
</reference>
<protein>
    <submittedName>
        <fullName evidence="2">Uncharacterized protein</fullName>
    </submittedName>
</protein>
<dbReference type="EMBL" id="DF238776">
    <property type="protein sequence ID" value="GAC93582.1"/>
    <property type="molecule type" value="Genomic_DNA"/>
</dbReference>
<evidence type="ECO:0000313" key="2">
    <source>
        <dbReference type="EMBL" id="GAC93582.1"/>
    </source>
</evidence>
<dbReference type="HOGENOM" id="CLU_752539_0_0_1"/>